<feature type="domain" description="Cupin type-2" evidence="1">
    <location>
        <begin position="83"/>
        <end position="158"/>
    </location>
</feature>
<dbReference type="RefSeq" id="WP_134341056.1">
    <property type="nucleotide sequence ID" value="NZ_SOPW01000017.1"/>
</dbReference>
<dbReference type="EMBL" id="SOPW01000017">
    <property type="protein sequence ID" value="TFB14245.1"/>
    <property type="molecule type" value="Genomic_DNA"/>
</dbReference>
<dbReference type="PANTHER" id="PTHR43346">
    <property type="entry name" value="LIGAND BINDING DOMAIN PROTEIN, PUTATIVE (AFU_ORTHOLOGUE AFUA_6G14370)-RELATED"/>
    <property type="match status" value="1"/>
</dbReference>
<evidence type="ECO:0000313" key="3">
    <source>
        <dbReference type="Proteomes" id="UP000297975"/>
    </source>
</evidence>
<dbReference type="OrthoDB" id="3231985at2"/>
<evidence type="ECO:0000313" key="2">
    <source>
        <dbReference type="EMBL" id="TFB14245.1"/>
    </source>
</evidence>
<accession>A0A4Y8IH20</accession>
<comment type="caution">
    <text evidence="2">The sequence shown here is derived from an EMBL/GenBank/DDBJ whole genome shotgun (WGS) entry which is preliminary data.</text>
</comment>
<proteinExistence type="predicted"/>
<name>A0A4Y8IH20_9BACI</name>
<dbReference type="SUPFAM" id="SSF51182">
    <property type="entry name" value="RmlC-like cupins"/>
    <property type="match status" value="1"/>
</dbReference>
<organism evidence="2 3">
    <name type="scientific">Filobacillus milosensis</name>
    <dbReference type="NCBI Taxonomy" id="94137"/>
    <lineage>
        <taxon>Bacteria</taxon>
        <taxon>Bacillati</taxon>
        <taxon>Bacillota</taxon>
        <taxon>Bacilli</taxon>
        <taxon>Bacillales</taxon>
        <taxon>Bacillaceae</taxon>
        <taxon>Filobacillus</taxon>
    </lineage>
</organism>
<dbReference type="InterPro" id="IPR014710">
    <property type="entry name" value="RmlC-like_jellyroll"/>
</dbReference>
<keyword evidence="3" id="KW-1185">Reference proteome</keyword>
<sequence length="193" mass="22385">MYYHPWRQNQWGSPMQQQWGYNNWNNHQWVQPYMNMPNNNANAVKGIQDFGGQPFVIDINKATVQNDEFRRAIWTGDYLQVTLMSIGVGEDIGLEQHPDTDQFIRIEEGQGLVMMGDSENHLDFRKPVFDDDAIMIPAGKWHNLINTGHQPLKLYSIYGPPEHPFGTVHQTKADAMAAEEHHSNKNERELRIK</sequence>
<gene>
    <name evidence="2" type="ORF">E3U55_13775</name>
</gene>
<dbReference type="PANTHER" id="PTHR43346:SF1">
    <property type="entry name" value="QUERCETIN 2,3-DIOXYGENASE-RELATED"/>
    <property type="match status" value="1"/>
</dbReference>
<dbReference type="Gene3D" id="2.60.120.10">
    <property type="entry name" value="Jelly Rolls"/>
    <property type="match status" value="1"/>
</dbReference>
<protein>
    <submittedName>
        <fullName evidence="2">Cupin domain-containing protein</fullName>
    </submittedName>
</protein>
<dbReference type="CDD" id="cd02223">
    <property type="entry name" value="cupin_Bh2720-like"/>
    <property type="match status" value="1"/>
</dbReference>
<dbReference type="InterPro" id="IPR011051">
    <property type="entry name" value="RmlC_Cupin_sf"/>
</dbReference>
<dbReference type="AlphaFoldDB" id="A0A4Y8IH20"/>
<dbReference type="InterPro" id="IPR013096">
    <property type="entry name" value="Cupin_2"/>
</dbReference>
<dbReference type="Proteomes" id="UP000297975">
    <property type="component" value="Unassembled WGS sequence"/>
</dbReference>
<evidence type="ECO:0000259" key="1">
    <source>
        <dbReference type="Pfam" id="PF07883"/>
    </source>
</evidence>
<dbReference type="Pfam" id="PF07883">
    <property type="entry name" value="Cupin_2"/>
    <property type="match status" value="1"/>
</dbReference>
<dbReference type="InterPro" id="IPR052538">
    <property type="entry name" value="Flavonoid_dioxygenase-like"/>
</dbReference>
<reference evidence="2 3" key="1">
    <citation type="submission" date="2019-03" db="EMBL/GenBank/DDBJ databases">
        <authorList>
            <person name="He R.-H."/>
        </authorList>
    </citation>
    <scope>NUCLEOTIDE SEQUENCE [LARGE SCALE GENOMIC DNA]</scope>
    <source>
        <strain evidence="3">SH 714</strain>
    </source>
</reference>